<gene>
    <name evidence="5" type="primary">csaA</name>
    <name evidence="5" type="ORF">SAMEA1982600_00439</name>
</gene>
<accession>A0A157KR56</accession>
<protein>
    <submittedName>
        <fullName evidence="5">Protein secretion chaperone</fullName>
    </submittedName>
</protein>
<dbReference type="PANTHER" id="PTHR11586:SF37">
    <property type="entry name" value="TRNA-BINDING DOMAIN-CONTAINING PROTEIN"/>
    <property type="match status" value="1"/>
</dbReference>
<dbReference type="FunFam" id="2.40.50.140:FF:000165">
    <property type="entry name" value="Chaperone CsaA"/>
    <property type="match status" value="1"/>
</dbReference>
<dbReference type="GO" id="GO:0000049">
    <property type="term" value="F:tRNA binding"/>
    <property type="evidence" value="ECO:0007669"/>
    <property type="project" value="UniProtKB-UniRule"/>
</dbReference>
<dbReference type="CDD" id="cd02798">
    <property type="entry name" value="tRNA_bind_CsaA"/>
    <property type="match status" value="1"/>
</dbReference>
<evidence type="ECO:0000313" key="5">
    <source>
        <dbReference type="EMBL" id="SAH86479.1"/>
    </source>
</evidence>
<evidence type="ECO:0000256" key="2">
    <source>
        <dbReference type="ARBA" id="ARBA00022884"/>
    </source>
</evidence>
<reference evidence="5 6" key="1">
    <citation type="submission" date="2016-03" db="EMBL/GenBank/DDBJ databases">
        <authorList>
            <consortium name="Pathogen Informatics"/>
        </authorList>
    </citation>
    <scope>NUCLEOTIDE SEQUENCE [LARGE SCALE GENOMIC DNA]</scope>
    <source>
        <strain evidence="5 6">NCTC13364</strain>
    </source>
</reference>
<dbReference type="EMBL" id="FKBS01000006">
    <property type="protein sequence ID" value="SAH86479.1"/>
    <property type="molecule type" value="Genomic_DNA"/>
</dbReference>
<dbReference type="PROSITE" id="PS50886">
    <property type="entry name" value="TRBD"/>
    <property type="match status" value="1"/>
</dbReference>
<evidence type="ECO:0000259" key="4">
    <source>
        <dbReference type="PROSITE" id="PS50886"/>
    </source>
</evidence>
<keyword evidence="2 3" id="KW-0694">RNA-binding</keyword>
<dbReference type="NCBIfam" id="NF007494">
    <property type="entry name" value="PRK10089.1-3"/>
    <property type="match status" value="1"/>
</dbReference>
<proteinExistence type="predicted"/>
<keyword evidence="1 3" id="KW-0820">tRNA-binding</keyword>
<evidence type="ECO:0000313" key="6">
    <source>
        <dbReference type="Proteomes" id="UP000077037"/>
    </source>
</evidence>
<dbReference type="NCBIfam" id="NF007495">
    <property type="entry name" value="PRK10089.1-4"/>
    <property type="match status" value="1"/>
</dbReference>
<feature type="domain" description="TRNA-binding" evidence="4">
    <location>
        <begin position="9"/>
        <end position="113"/>
    </location>
</feature>
<dbReference type="InterPro" id="IPR012340">
    <property type="entry name" value="NA-bd_OB-fold"/>
</dbReference>
<dbReference type="OrthoDB" id="9794564at2"/>
<dbReference type="InterPro" id="IPR051270">
    <property type="entry name" value="Tyrosine-tRNA_ligase_regulator"/>
</dbReference>
<dbReference type="NCBIfam" id="NF007493">
    <property type="entry name" value="PRK10089.1-2"/>
    <property type="match status" value="1"/>
</dbReference>
<evidence type="ECO:0000256" key="3">
    <source>
        <dbReference type="PROSITE-ProRule" id="PRU00209"/>
    </source>
</evidence>
<dbReference type="SUPFAM" id="SSF50249">
    <property type="entry name" value="Nucleic acid-binding proteins"/>
    <property type="match status" value="1"/>
</dbReference>
<dbReference type="InterPro" id="IPR008231">
    <property type="entry name" value="CsaA"/>
</dbReference>
<dbReference type="RefSeq" id="WP_066407175.1">
    <property type="nucleotide sequence ID" value="NZ_FKBS01000006.1"/>
</dbReference>
<dbReference type="InterPro" id="IPR002547">
    <property type="entry name" value="tRNA-bd_dom"/>
</dbReference>
<dbReference type="AlphaFoldDB" id="A0A157KR56"/>
<dbReference type="NCBIfam" id="TIGR02222">
    <property type="entry name" value="chap_CsaA"/>
    <property type="match status" value="1"/>
</dbReference>
<dbReference type="PANTHER" id="PTHR11586">
    <property type="entry name" value="TRNA-AMINOACYLATION COFACTOR ARC1 FAMILY MEMBER"/>
    <property type="match status" value="1"/>
</dbReference>
<name>A0A157KR56_9BORD</name>
<dbReference type="Gene3D" id="2.40.50.140">
    <property type="entry name" value="Nucleic acid-binding proteins"/>
    <property type="match status" value="1"/>
</dbReference>
<organism evidence="5 6">
    <name type="scientific">Bordetella ansorpii</name>
    <dbReference type="NCBI Taxonomy" id="288768"/>
    <lineage>
        <taxon>Bacteria</taxon>
        <taxon>Pseudomonadati</taxon>
        <taxon>Pseudomonadota</taxon>
        <taxon>Betaproteobacteria</taxon>
        <taxon>Burkholderiales</taxon>
        <taxon>Alcaligenaceae</taxon>
        <taxon>Bordetella</taxon>
    </lineage>
</organism>
<dbReference type="Proteomes" id="UP000077037">
    <property type="component" value="Unassembled WGS sequence"/>
</dbReference>
<sequence length="113" mass="12412">MTTPISWDDFAKVELRVGCIVEAAPFPEARKPAYKLMVDFGPGIGQKKSSAQITHHYRPEDLVGRRVVAVLNFPPKQIGPIMSECLVTGFHDENGDVALCVPDRDVPLGARLL</sequence>
<dbReference type="Pfam" id="PF01588">
    <property type="entry name" value="tRNA_bind"/>
    <property type="match status" value="1"/>
</dbReference>
<evidence type="ECO:0000256" key="1">
    <source>
        <dbReference type="ARBA" id="ARBA00022555"/>
    </source>
</evidence>